<evidence type="ECO:0000313" key="2">
    <source>
        <dbReference type="Proteomes" id="UP000789860"/>
    </source>
</evidence>
<keyword evidence="2" id="KW-1185">Reference proteome</keyword>
<proteinExistence type="predicted"/>
<sequence>MVVLKSLTNSQNITLEFLTEIANIKLVEEVVISFHGLSQDPLTKNYVMAYPYPSTNELDLSLKICNDADPAQRPSAGNLNGIVGSWNDEVRDKKNAPFYQQYQSLEQEYNLFSQNTPYQIHPTAITTSKPINTKQITQLLASKDLELNLDNLNIQEEPEQTSQIEIPPKNN</sequence>
<evidence type="ECO:0000313" key="1">
    <source>
        <dbReference type="EMBL" id="CAG8456634.1"/>
    </source>
</evidence>
<name>A0ACA9K760_9GLOM</name>
<gene>
    <name evidence="1" type="ORF">SCALOS_LOCUS1428</name>
</gene>
<reference evidence="1" key="1">
    <citation type="submission" date="2021-06" db="EMBL/GenBank/DDBJ databases">
        <authorList>
            <person name="Kallberg Y."/>
            <person name="Tangrot J."/>
            <person name="Rosling A."/>
        </authorList>
    </citation>
    <scope>NUCLEOTIDE SEQUENCE</scope>
    <source>
        <strain evidence="1">AU212A</strain>
    </source>
</reference>
<comment type="caution">
    <text evidence="1">The sequence shown here is derived from an EMBL/GenBank/DDBJ whole genome shotgun (WGS) entry which is preliminary data.</text>
</comment>
<protein>
    <submittedName>
        <fullName evidence="1">7225_t:CDS:1</fullName>
    </submittedName>
</protein>
<organism evidence="1 2">
    <name type="scientific">Scutellospora calospora</name>
    <dbReference type="NCBI Taxonomy" id="85575"/>
    <lineage>
        <taxon>Eukaryota</taxon>
        <taxon>Fungi</taxon>
        <taxon>Fungi incertae sedis</taxon>
        <taxon>Mucoromycota</taxon>
        <taxon>Glomeromycotina</taxon>
        <taxon>Glomeromycetes</taxon>
        <taxon>Diversisporales</taxon>
        <taxon>Gigasporaceae</taxon>
        <taxon>Scutellospora</taxon>
    </lineage>
</organism>
<accession>A0ACA9K760</accession>
<dbReference type="Proteomes" id="UP000789860">
    <property type="component" value="Unassembled WGS sequence"/>
</dbReference>
<dbReference type="EMBL" id="CAJVPM010000977">
    <property type="protein sequence ID" value="CAG8456634.1"/>
    <property type="molecule type" value="Genomic_DNA"/>
</dbReference>